<name>A0A0G1JEM0_9BACT</name>
<dbReference type="EMBL" id="LCHL01000007">
    <property type="protein sequence ID" value="KKT33859.1"/>
    <property type="molecule type" value="Genomic_DNA"/>
</dbReference>
<dbReference type="GO" id="GO:0015627">
    <property type="term" value="C:type II protein secretion system complex"/>
    <property type="evidence" value="ECO:0007669"/>
    <property type="project" value="InterPro"/>
</dbReference>
<dbReference type="Gene3D" id="3.30.700.10">
    <property type="entry name" value="Glycoprotein, Type 4 Pilin"/>
    <property type="match status" value="1"/>
</dbReference>
<dbReference type="Pfam" id="PF07963">
    <property type="entry name" value="N_methyl"/>
    <property type="match status" value="1"/>
</dbReference>
<organism evidence="3 4">
    <name type="scientific">Candidatus Woesebacteria bacterium GW2011_GWB1_44_11b</name>
    <dbReference type="NCBI Taxonomy" id="1618580"/>
    <lineage>
        <taxon>Bacteria</taxon>
        <taxon>Candidatus Woeseibacteriota</taxon>
    </lineage>
</organism>
<gene>
    <name evidence="3" type="ORF">UW21_C0007G0021</name>
</gene>
<dbReference type="Proteomes" id="UP000034192">
    <property type="component" value="Unassembled WGS sequence"/>
</dbReference>
<dbReference type="AlphaFoldDB" id="A0A0G1JEM0"/>
<comment type="caution">
    <text evidence="3">The sequence shown here is derived from an EMBL/GenBank/DDBJ whole genome shotgun (WGS) entry which is preliminary data.</text>
</comment>
<dbReference type="InterPro" id="IPR045584">
    <property type="entry name" value="Pilin-like"/>
</dbReference>
<sequence>MKRGVTLTELLIVVTIIAALAGIAIWYFRGQLLKGNDGKRKGDIKFIQIAVEEYEKDNNCYPLPQYVACNPGDGLQPYLNKVPCDPTTKASYQYDHEDSTCPRWYRIYAVLENKNDTDIESLGCTDGCGPGGVYNYYATSSNAPDVPTGGSQGAPGGGGGDTSFYGCKSGACVSISWNMDRPGPECDPNFQSSTCYNQCGMSATECVPWQ</sequence>
<keyword evidence="2" id="KW-0472">Membrane</keyword>
<evidence type="ECO:0000256" key="1">
    <source>
        <dbReference type="ARBA" id="ARBA00022481"/>
    </source>
</evidence>
<dbReference type="InterPro" id="IPR000983">
    <property type="entry name" value="Bac_GSPG_pilin"/>
</dbReference>
<keyword evidence="1" id="KW-0488">Methylation</keyword>
<proteinExistence type="predicted"/>
<dbReference type="NCBIfam" id="TIGR02532">
    <property type="entry name" value="IV_pilin_GFxxxE"/>
    <property type="match status" value="1"/>
</dbReference>
<evidence type="ECO:0000313" key="3">
    <source>
        <dbReference type="EMBL" id="KKT33859.1"/>
    </source>
</evidence>
<keyword evidence="2" id="KW-1133">Transmembrane helix</keyword>
<accession>A0A0G1JEM0</accession>
<evidence type="ECO:0000256" key="2">
    <source>
        <dbReference type="SAM" id="Phobius"/>
    </source>
</evidence>
<dbReference type="InterPro" id="IPR012902">
    <property type="entry name" value="N_methyl_site"/>
</dbReference>
<dbReference type="GO" id="GO:0015628">
    <property type="term" value="P:protein secretion by the type II secretion system"/>
    <property type="evidence" value="ECO:0007669"/>
    <property type="project" value="InterPro"/>
</dbReference>
<feature type="transmembrane region" description="Helical" evidence="2">
    <location>
        <begin position="7"/>
        <end position="28"/>
    </location>
</feature>
<protein>
    <recommendedName>
        <fullName evidence="5">Type II secretion system protein G</fullName>
    </recommendedName>
</protein>
<evidence type="ECO:0000313" key="4">
    <source>
        <dbReference type="Proteomes" id="UP000034192"/>
    </source>
</evidence>
<reference evidence="3 4" key="1">
    <citation type="journal article" date="2015" name="Nature">
        <title>rRNA introns, odd ribosomes, and small enigmatic genomes across a large radiation of phyla.</title>
        <authorList>
            <person name="Brown C.T."/>
            <person name="Hug L.A."/>
            <person name="Thomas B.C."/>
            <person name="Sharon I."/>
            <person name="Castelle C.J."/>
            <person name="Singh A."/>
            <person name="Wilkins M.J."/>
            <person name="Williams K.H."/>
            <person name="Banfield J.F."/>
        </authorList>
    </citation>
    <scope>NUCLEOTIDE SEQUENCE [LARGE SCALE GENOMIC DNA]</scope>
</reference>
<dbReference type="PRINTS" id="PR00813">
    <property type="entry name" value="BCTERIALGSPG"/>
</dbReference>
<dbReference type="SUPFAM" id="SSF54523">
    <property type="entry name" value="Pili subunits"/>
    <property type="match status" value="1"/>
</dbReference>
<evidence type="ECO:0008006" key="5">
    <source>
        <dbReference type="Google" id="ProtNLM"/>
    </source>
</evidence>
<keyword evidence="2" id="KW-0812">Transmembrane</keyword>